<dbReference type="Pfam" id="PF00486">
    <property type="entry name" value="Trans_reg_C"/>
    <property type="match status" value="1"/>
</dbReference>
<evidence type="ECO:0000256" key="4">
    <source>
        <dbReference type="ARBA" id="ARBA00023125"/>
    </source>
</evidence>
<dbReference type="SMART" id="SM01043">
    <property type="entry name" value="BTAD"/>
    <property type="match status" value="1"/>
</dbReference>
<comment type="similarity">
    <text evidence="1">Belongs to the AfsR/DnrI/RedD regulatory family.</text>
</comment>
<dbReference type="InterPro" id="IPR051677">
    <property type="entry name" value="AfsR-DnrI-RedD_regulator"/>
</dbReference>
<reference evidence="8 9" key="1">
    <citation type="submission" date="2024-09" db="EMBL/GenBank/DDBJ databases">
        <authorList>
            <person name="Sun Q."/>
            <person name="Mori K."/>
        </authorList>
    </citation>
    <scope>NUCLEOTIDE SEQUENCE [LARGE SCALE GENOMIC DNA]</scope>
    <source>
        <strain evidence="8 9">TBRC 1432</strain>
    </source>
</reference>
<dbReference type="InterPro" id="IPR001867">
    <property type="entry name" value="OmpR/PhoB-type_DNA-bd"/>
</dbReference>
<sequence>MGVQLLGPLELVVDRRPVDIGSPRQRVVLAMLALNANRVTTVDQLIDAVWDDAPPASARSQIQICVSALRKLMSPEFTITTRPPGYLLEIDRAELDSERFTRKVAAAKQLAEDGELTEAADALRAALALWRGPALAGVDSDVVQRDAARLQERKLLAEEERLRIELALGRHEQITGELKALIDDQPFRERPYAFLMLALYRAGRQTEALEVGRRVRATLIEEVGIEPGQELQDLERAILNRDPVLLLPTPAVVASPKATVTPRRTADPAIPRLLPAGIADFTSREDTVAEIKQVLADGDDVALRIVAISGMGGVGKSSLAIRAAHELSDTFVDGHLYADLRPTGADEDTAALLARFLRALGVAGSAIPDGLAERVEMYRSKVFGKRLLVVLDDVTSEPQIRPLLPGSPTCAVIVTSRTRLSELSGAHRVDLDLFDEEQSLRMLSRIVGSERIDAEPEHARELVNFCGRLPLALRIAGARLASRPHWRVVSLTRRLRSEAHRLDELTHRGLVLRTNIGLTYRSLSRSAQQLFRRFALVQAPDFPGWAAAALLDTDLFEAEDILETLVDAQMLDTVLYPGEQLPRYRFHDLIRVYAAEQLLAVESAQEREDALGRLLGAWLALAEQAHRMEYGGDFTVLHGDAPRWTPPGEAEIIDNVVTWWETERRSLVAAIKQAAAAGLDEVSWDLAHTAVTLFETKGYFDDWRETTQLALELVERKGNDRGRAAMLYSLGTLHMSQQRLDEADACFTTALGLFDAVGDVHGRAMALRNMAYVDRMSGRLDRIRAKYTESLELMRSVGDRVGEAHVLCNLARIHVDDGDLDGARERLELALRISQQVRCLRMEAQVLKQFSTLYGHTEDFELARQMLHRVLRIVRDVGDWIGEAHALYSLGLVRHGEGRLDLAETTLQHALTASRRAAQEKLETEVVHALERLAAAMSDRPEAITAAQGT</sequence>
<dbReference type="SMART" id="SM00028">
    <property type="entry name" value="TPR"/>
    <property type="match status" value="4"/>
</dbReference>
<dbReference type="InterPro" id="IPR002182">
    <property type="entry name" value="NB-ARC"/>
</dbReference>
<dbReference type="EMBL" id="JBHLUD010000015">
    <property type="protein sequence ID" value="MFC0548181.1"/>
    <property type="molecule type" value="Genomic_DNA"/>
</dbReference>
<evidence type="ECO:0000313" key="8">
    <source>
        <dbReference type="EMBL" id="MFC0548181.1"/>
    </source>
</evidence>
<dbReference type="PROSITE" id="PS51755">
    <property type="entry name" value="OMPR_PHOB"/>
    <property type="match status" value="1"/>
</dbReference>
<dbReference type="Pfam" id="PF13424">
    <property type="entry name" value="TPR_12"/>
    <property type="match status" value="2"/>
</dbReference>
<evidence type="ECO:0000256" key="2">
    <source>
        <dbReference type="ARBA" id="ARBA00022737"/>
    </source>
</evidence>
<dbReference type="InterPro" id="IPR016032">
    <property type="entry name" value="Sig_transdc_resp-reg_C-effctor"/>
</dbReference>
<evidence type="ECO:0000256" key="1">
    <source>
        <dbReference type="ARBA" id="ARBA00005820"/>
    </source>
</evidence>
<dbReference type="InterPro" id="IPR011990">
    <property type="entry name" value="TPR-like_helical_dom_sf"/>
</dbReference>
<evidence type="ECO:0000313" key="9">
    <source>
        <dbReference type="Proteomes" id="UP001589810"/>
    </source>
</evidence>
<dbReference type="Pfam" id="PF00931">
    <property type="entry name" value="NB-ARC"/>
    <property type="match status" value="1"/>
</dbReference>
<proteinExistence type="inferred from homology"/>
<dbReference type="InterPro" id="IPR042197">
    <property type="entry name" value="Apaf_helical"/>
</dbReference>
<dbReference type="Gene3D" id="1.10.8.430">
    <property type="entry name" value="Helical domain of apoptotic protease-activating factors"/>
    <property type="match status" value="1"/>
</dbReference>
<evidence type="ECO:0000256" key="6">
    <source>
        <dbReference type="PROSITE-ProRule" id="PRU01091"/>
    </source>
</evidence>
<dbReference type="Proteomes" id="UP001589810">
    <property type="component" value="Unassembled WGS sequence"/>
</dbReference>
<keyword evidence="2" id="KW-0677">Repeat</keyword>
<evidence type="ECO:0000256" key="3">
    <source>
        <dbReference type="ARBA" id="ARBA00023015"/>
    </source>
</evidence>
<gene>
    <name evidence="8" type="ORF">ACFFH7_42205</name>
</gene>
<dbReference type="PANTHER" id="PTHR35807:SF1">
    <property type="entry name" value="TRANSCRIPTIONAL REGULATOR REDD"/>
    <property type="match status" value="1"/>
</dbReference>
<dbReference type="SUPFAM" id="SSF46894">
    <property type="entry name" value="C-terminal effector domain of the bipartite response regulators"/>
    <property type="match status" value="1"/>
</dbReference>
<feature type="domain" description="OmpR/PhoB-type" evidence="7">
    <location>
        <begin position="1"/>
        <end position="90"/>
    </location>
</feature>
<feature type="DNA-binding region" description="OmpR/PhoB-type" evidence="6">
    <location>
        <begin position="1"/>
        <end position="90"/>
    </location>
</feature>
<keyword evidence="3" id="KW-0805">Transcription regulation</keyword>
<dbReference type="SUPFAM" id="SSF48452">
    <property type="entry name" value="TPR-like"/>
    <property type="match status" value="2"/>
</dbReference>
<dbReference type="CDD" id="cd15831">
    <property type="entry name" value="BTAD"/>
    <property type="match status" value="1"/>
</dbReference>
<accession>A0ABV6N6G0</accession>
<keyword evidence="4 6" id="KW-0238">DNA-binding</keyword>
<dbReference type="PRINTS" id="PR00364">
    <property type="entry name" value="DISEASERSIST"/>
</dbReference>
<dbReference type="Pfam" id="PF03704">
    <property type="entry name" value="BTAD"/>
    <property type="match status" value="1"/>
</dbReference>
<dbReference type="SMART" id="SM00862">
    <property type="entry name" value="Trans_reg_C"/>
    <property type="match status" value="1"/>
</dbReference>
<comment type="caution">
    <text evidence="8">The sequence shown here is derived from an EMBL/GenBank/DDBJ whole genome shotgun (WGS) entry which is preliminary data.</text>
</comment>
<evidence type="ECO:0000256" key="5">
    <source>
        <dbReference type="ARBA" id="ARBA00023163"/>
    </source>
</evidence>
<dbReference type="RefSeq" id="WP_273937984.1">
    <property type="nucleotide sequence ID" value="NZ_CP097263.1"/>
</dbReference>
<dbReference type="PANTHER" id="PTHR35807">
    <property type="entry name" value="TRANSCRIPTIONAL REGULATOR REDD-RELATED"/>
    <property type="match status" value="1"/>
</dbReference>
<keyword evidence="9" id="KW-1185">Reference proteome</keyword>
<dbReference type="InterPro" id="IPR005158">
    <property type="entry name" value="BTAD"/>
</dbReference>
<dbReference type="Gene3D" id="3.40.50.300">
    <property type="entry name" value="P-loop containing nucleotide triphosphate hydrolases"/>
    <property type="match status" value="1"/>
</dbReference>
<dbReference type="InterPro" id="IPR019734">
    <property type="entry name" value="TPR_rpt"/>
</dbReference>
<dbReference type="Gene3D" id="1.25.40.10">
    <property type="entry name" value="Tetratricopeptide repeat domain"/>
    <property type="match status" value="2"/>
</dbReference>
<name>A0ABV6N6G0_9PSEU</name>
<organism evidence="8 9">
    <name type="scientific">Kutzneria chonburiensis</name>
    <dbReference type="NCBI Taxonomy" id="1483604"/>
    <lineage>
        <taxon>Bacteria</taxon>
        <taxon>Bacillati</taxon>
        <taxon>Actinomycetota</taxon>
        <taxon>Actinomycetes</taxon>
        <taxon>Pseudonocardiales</taxon>
        <taxon>Pseudonocardiaceae</taxon>
        <taxon>Kutzneria</taxon>
    </lineage>
</organism>
<evidence type="ECO:0000259" key="7">
    <source>
        <dbReference type="PROSITE" id="PS51755"/>
    </source>
</evidence>
<keyword evidence="5" id="KW-0804">Transcription</keyword>
<dbReference type="Gene3D" id="1.10.10.10">
    <property type="entry name" value="Winged helix-like DNA-binding domain superfamily/Winged helix DNA-binding domain"/>
    <property type="match status" value="1"/>
</dbReference>
<dbReference type="Pfam" id="PF13181">
    <property type="entry name" value="TPR_8"/>
    <property type="match status" value="1"/>
</dbReference>
<dbReference type="InterPro" id="IPR036388">
    <property type="entry name" value="WH-like_DNA-bd_sf"/>
</dbReference>
<dbReference type="InterPro" id="IPR027417">
    <property type="entry name" value="P-loop_NTPase"/>
</dbReference>
<protein>
    <submittedName>
        <fullName evidence="8">BTAD domain-containing putative transcriptional regulator</fullName>
    </submittedName>
</protein>
<dbReference type="SUPFAM" id="SSF52540">
    <property type="entry name" value="P-loop containing nucleoside triphosphate hydrolases"/>
    <property type="match status" value="1"/>
</dbReference>